<dbReference type="EMBL" id="JACHXA010000005">
    <property type="protein sequence ID" value="MBB3065784.1"/>
    <property type="molecule type" value="Genomic_DNA"/>
</dbReference>
<dbReference type="RefSeq" id="WP_221205843.1">
    <property type="nucleotide sequence ID" value="NZ_JACHXA010000005.1"/>
</dbReference>
<dbReference type="PANTHER" id="PTHR33973:SF4">
    <property type="entry name" value="OS07G0153300 PROTEIN"/>
    <property type="match status" value="1"/>
</dbReference>
<gene>
    <name evidence="1" type="ORF">FHR98_002080</name>
</gene>
<dbReference type="PANTHER" id="PTHR33973">
    <property type="entry name" value="OS07G0153300 PROTEIN"/>
    <property type="match status" value="1"/>
</dbReference>
<dbReference type="InterPro" id="IPR010775">
    <property type="entry name" value="DUF1365"/>
</dbReference>
<dbReference type="Proteomes" id="UP000581135">
    <property type="component" value="Unassembled WGS sequence"/>
</dbReference>
<evidence type="ECO:0008006" key="3">
    <source>
        <dbReference type="Google" id="ProtNLM"/>
    </source>
</evidence>
<organism evidence="1 2">
    <name type="scientific">Limibacillus halophilus</name>
    <dbReference type="NCBI Taxonomy" id="1579333"/>
    <lineage>
        <taxon>Bacteria</taxon>
        <taxon>Pseudomonadati</taxon>
        <taxon>Pseudomonadota</taxon>
        <taxon>Alphaproteobacteria</taxon>
        <taxon>Rhodospirillales</taxon>
        <taxon>Rhodovibrionaceae</taxon>
        <taxon>Limibacillus</taxon>
    </lineage>
</organism>
<evidence type="ECO:0000313" key="2">
    <source>
        <dbReference type="Proteomes" id="UP000581135"/>
    </source>
</evidence>
<evidence type="ECO:0000313" key="1">
    <source>
        <dbReference type="EMBL" id="MBB3065784.1"/>
    </source>
</evidence>
<proteinExistence type="predicted"/>
<comment type="caution">
    <text evidence="1">The sequence shown here is derived from an EMBL/GenBank/DDBJ whole genome shotgun (WGS) entry which is preliminary data.</text>
</comment>
<dbReference type="Pfam" id="PF07103">
    <property type="entry name" value="DUF1365"/>
    <property type="match status" value="1"/>
</dbReference>
<name>A0A839SVQ6_9PROT</name>
<protein>
    <recommendedName>
        <fullName evidence="3">DUF1365 domain-containing protein</fullName>
    </recommendedName>
</protein>
<accession>A0A839SVQ6</accession>
<reference evidence="1 2" key="1">
    <citation type="submission" date="2020-08" db="EMBL/GenBank/DDBJ databases">
        <title>Genomic Encyclopedia of Type Strains, Phase III (KMG-III): the genomes of soil and plant-associated and newly described type strains.</title>
        <authorList>
            <person name="Whitman W."/>
        </authorList>
    </citation>
    <scope>NUCLEOTIDE SEQUENCE [LARGE SCALE GENOMIC DNA]</scope>
    <source>
        <strain evidence="1 2">CECT 8803</strain>
    </source>
</reference>
<sequence length="277" mass="31910">MSLEEKLQPGPPAYGSCLYRGHVMHRRLHPFGNHFVYRVFSLLVDIDALPVLDRRLRLFSHDRFNLFSVWNHDHGSKDQTALRPWIDRQLADAGINLQGGRVMLLCFPRILGFVFNPLSVWYCYDRSGHLAAMLYEVRNTFGDCHCYLIPTPPDFRPERTLLQYCNKVLHVSPFLSTEGAYAFRLQVPGDRLSIAIRHTTAEGETLVAVQKGRRHALTDMALFKAFFSYPLMTVKVIAAIHWEAFKLWRLGARFYRRPDAPQSEVSVVRPPLDQAAE</sequence>
<keyword evidence="2" id="KW-1185">Reference proteome</keyword>
<dbReference type="AlphaFoldDB" id="A0A839SVQ6"/>